<sequence length="128" mass="14529">MIENSVADLLSRWDSAKTYLLDAEKRKTDSSSSRESLSMSAAFSEISAVIYDALHDETPGLLDFMPFRVPSLDDARVPPSESSRFDGIYDWGGESETIRLKFEYIYVQLVTTRFQLDTCIFGLLSIRQ</sequence>
<reference evidence="1 2" key="1">
    <citation type="submission" date="2018-11" db="EMBL/GenBank/DDBJ databases">
        <authorList>
            <consortium name="Pathogen Informatics"/>
        </authorList>
    </citation>
    <scope>NUCLEOTIDE SEQUENCE [LARGE SCALE GENOMIC DNA]</scope>
</reference>
<protein>
    <submittedName>
        <fullName evidence="1">Uncharacterized protein</fullName>
    </submittedName>
</protein>
<dbReference type="AlphaFoldDB" id="A0A3P6RCD1"/>
<keyword evidence="2" id="KW-1185">Reference proteome</keyword>
<accession>A0A3P6RCD1</accession>
<name>A0A3P6RCD1_CYLGO</name>
<dbReference type="OrthoDB" id="5877713at2759"/>
<dbReference type="Proteomes" id="UP000271889">
    <property type="component" value="Unassembled WGS sequence"/>
</dbReference>
<dbReference type="EMBL" id="UYRV01015159">
    <property type="protein sequence ID" value="VDK60802.1"/>
    <property type="molecule type" value="Genomic_DNA"/>
</dbReference>
<gene>
    <name evidence="1" type="ORF">CGOC_LOCUS5126</name>
</gene>
<organism evidence="1 2">
    <name type="scientific">Cylicostephanus goldi</name>
    <name type="common">Nematode worm</name>
    <dbReference type="NCBI Taxonomy" id="71465"/>
    <lineage>
        <taxon>Eukaryota</taxon>
        <taxon>Metazoa</taxon>
        <taxon>Ecdysozoa</taxon>
        <taxon>Nematoda</taxon>
        <taxon>Chromadorea</taxon>
        <taxon>Rhabditida</taxon>
        <taxon>Rhabditina</taxon>
        <taxon>Rhabditomorpha</taxon>
        <taxon>Strongyloidea</taxon>
        <taxon>Strongylidae</taxon>
        <taxon>Cylicostephanus</taxon>
    </lineage>
</organism>
<evidence type="ECO:0000313" key="1">
    <source>
        <dbReference type="EMBL" id="VDK60802.1"/>
    </source>
</evidence>
<proteinExistence type="predicted"/>
<evidence type="ECO:0000313" key="2">
    <source>
        <dbReference type="Proteomes" id="UP000271889"/>
    </source>
</evidence>